<evidence type="ECO:0000313" key="2">
    <source>
        <dbReference type="EMBL" id="MPD04657.1"/>
    </source>
</evidence>
<reference evidence="2 3" key="1">
    <citation type="submission" date="2019-05" db="EMBL/GenBank/DDBJ databases">
        <title>Another draft genome of Portunus trituberculatus and its Hox gene families provides insights of decapod evolution.</title>
        <authorList>
            <person name="Jeong J.-H."/>
            <person name="Song I."/>
            <person name="Kim S."/>
            <person name="Choi T."/>
            <person name="Kim D."/>
            <person name="Ryu S."/>
            <person name="Kim W."/>
        </authorList>
    </citation>
    <scope>NUCLEOTIDE SEQUENCE [LARGE SCALE GENOMIC DNA]</scope>
    <source>
        <tissue evidence="2">Muscle</tissue>
    </source>
</reference>
<proteinExistence type="predicted"/>
<protein>
    <submittedName>
        <fullName evidence="2">Uncharacterized protein</fullName>
    </submittedName>
</protein>
<gene>
    <name evidence="2" type="ORF">E2C01_100355</name>
</gene>
<sequence>MRKSTRQVGWAGRLSALPPRHLARGFLSLHGHHTVPLRLTTGPAFVLRPGLFSASGLPRGGGYMGRNYTSTNPSDCISSSSNSVSS</sequence>
<accession>A0A5B7KDD9</accession>
<evidence type="ECO:0000313" key="3">
    <source>
        <dbReference type="Proteomes" id="UP000324222"/>
    </source>
</evidence>
<feature type="region of interest" description="Disordered" evidence="1">
    <location>
        <begin position="60"/>
        <end position="86"/>
    </location>
</feature>
<dbReference type="AlphaFoldDB" id="A0A5B7KDD9"/>
<evidence type="ECO:0000256" key="1">
    <source>
        <dbReference type="SAM" id="MobiDB-lite"/>
    </source>
</evidence>
<name>A0A5B7KDD9_PORTR</name>
<keyword evidence="3" id="KW-1185">Reference proteome</keyword>
<dbReference type="Proteomes" id="UP000324222">
    <property type="component" value="Unassembled WGS sequence"/>
</dbReference>
<feature type="compositionally biased region" description="Low complexity" evidence="1">
    <location>
        <begin position="70"/>
        <end position="86"/>
    </location>
</feature>
<organism evidence="2 3">
    <name type="scientific">Portunus trituberculatus</name>
    <name type="common">Swimming crab</name>
    <name type="synonym">Neptunus trituberculatus</name>
    <dbReference type="NCBI Taxonomy" id="210409"/>
    <lineage>
        <taxon>Eukaryota</taxon>
        <taxon>Metazoa</taxon>
        <taxon>Ecdysozoa</taxon>
        <taxon>Arthropoda</taxon>
        <taxon>Crustacea</taxon>
        <taxon>Multicrustacea</taxon>
        <taxon>Malacostraca</taxon>
        <taxon>Eumalacostraca</taxon>
        <taxon>Eucarida</taxon>
        <taxon>Decapoda</taxon>
        <taxon>Pleocyemata</taxon>
        <taxon>Brachyura</taxon>
        <taxon>Eubrachyura</taxon>
        <taxon>Portunoidea</taxon>
        <taxon>Portunidae</taxon>
        <taxon>Portuninae</taxon>
        <taxon>Portunus</taxon>
    </lineage>
</organism>
<comment type="caution">
    <text evidence="2">The sequence shown here is derived from an EMBL/GenBank/DDBJ whole genome shotgun (WGS) entry which is preliminary data.</text>
</comment>
<dbReference type="EMBL" id="VSRR010142125">
    <property type="protein sequence ID" value="MPD04657.1"/>
    <property type="molecule type" value="Genomic_DNA"/>
</dbReference>